<dbReference type="AlphaFoldDB" id="A0A061QVP1"/>
<feature type="non-terminal residue" evidence="2">
    <location>
        <position position="97"/>
    </location>
</feature>
<feature type="non-terminal residue" evidence="2">
    <location>
        <position position="1"/>
    </location>
</feature>
<protein>
    <submittedName>
        <fullName evidence="2">Uncharacterized protein</fullName>
    </submittedName>
</protein>
<evidence type="ECO:0000256" key="1">
    <source>
        <dbReference type="SAM" id="MobiDB-lite"/>
    </source>
</evidence>
<name>A0A061QVP1_9CHLO</name>
<proteinExistence type="predicted"/>
<organism evidence="2">
    <name type="scientific">Tetraselmis sp. GSL018</name>
    <dbReference type="NCBI Taxonomy" id="582737"/>
    <lineage>
        <taxon>Eukaryota</taxon>
        <taxon>Viridiplantae</taxon>
        <taxon>Chlorophyta</taxon>
        <taxon>core chlorophytes</taxon>
        <taxon>Chlorodendrophyceae</taxon>
        <taxon>Chlorodendrales</taxon>
        <taxon>Chlorodendraceae</taxon>
        <taxon>Tetraselmis</taxon>
    </lineage>
</organism>
<feature type="region of interest" description="Disordered" evidence="1">
    <location>
        <begin position="66"/>
        <end position="85"/>
    </location>
</feature>
<feature type="region of interest" description="Disordered" evidence="1">
    <location>
        <begin position="1"/>
        <end position="45"/>
    </location>
</feature>
<sequence length="97" mass="10274">PSSPSALRQARRERGKRGGGSIPPAARRRQSSFSPVPLPGFPALRPTKETTMMILVPDGCPKPRAANAPSALELKLPDPSSEAPWEERACEACGALS</sequence>
<gene>
    <name evidence="2" type="ORF">TSPGSL018_23472</name>
</gene>
<reference evidence="2" key="1">
    <citation type="submission" date="2014-05" db="EMBL/GenBank/DDBJ databases">
        <title>The transcriptome of the halophilic microalga Tetraselmis sp. GSL018 isolated from the Great Salt Lake, Utah.</title>
        <authorList>
            <person name="Jinkerson R.E."/>
            <person name="D'Adamo S."/>
            <person name="Posewitz M.C."/>
        </authorList>
    </citation>
    <scope>NUCLEOTIDE SEQUENCE</scope>
    <source>
        <strain evidence="2">GSL018</strain>
    </source>
</reference>
<evidence type="ECO:0000313" key="2">
    <source>
        <dbReference type="EMBL" id="JAC62396.1"/>
    </source>
</evidence>
<dbReference type="EMBL" id="GBEZ01024607">
    <property type="protein sequence ID" value="JAC62396.1"/>
    <property type="molecule type" value="Transcribed_RNA"/>
</dbReference>
<accession>A0A061QVP1</accession>